<sequence>MTCFTKDMTHLSLKKFARNSSRGFTIFNAINQFFNESVLLRIFDDSQSDLKNFIPRNFIEYFYYFSDRRFYFSNG</sequence>
<protein>
    <submittedName>
        <fullName evidence="1">Uncharacterized protein</fullName>
    </submittedName>
</protein>
<name>A0A3M7SQJ5_BRAPC</name>
<keyword evidence="2" id="KW-1185">Reference proteome</keyword>
<gene>
    <name evidence="1" type="ORF">BpHYR1_047347</name>
</gene>
<evidence type="ECO:0000313" key="1">
    <source>
        <dbReference type="EMBL" id="RNA37962.1"/>
    </source>
</evidence>
<accession>A0A3M7SQJ5</accession>
<dbReference type="AlphaFoldDB" id="A0A3M7SQJ5"/>
<organism evidence="1 2">
    <name type="scientific">Brachionus plicatilis</name>
    <name type="common">Marine rotifer</name>
    <name type="synonym">Brachionus muelleri</name>
    <dbReference type="NCBI Taxonomy" id="10195"/>
    <lineage>
        <taxon>Eukaryota</taxon>
        <taxon>Metazoa</taxon>
        <taxon>Spiralia</taxon>
        <taxon>Gnathifera</taxon>
        <taxon>Rotifera</taxon>
        <taxon>Eurotatoria</taxon>
        <taxon>Monogononta</taxon>
        <taxon>Pseudotrocha</taxon>
        <taxon>Ploima</taxon>
        <taxon>Brachionidae</taxon>
        <taxon>Brachionus</taxon>
    </lineage>
</organism>
<evidence type="ECO:0000313" key="2">
    <source>
        <dbReference type="Proteomes" id="UP000276133"/>
    </source>
</evidence>
<comment type="caution">
    <text evidence="1">The sequence shown here is derived from an EMBL/GenBank/DDBJ whole genome shotgun (WGS) entry which is preliminary data.</text>
</comment>
<proteinExistence type="predicted"/>
<dbReference type="Proteomes" id="UP000276133">
    <property type="component" value="Unassembled WGS sequence"/>
</dbReference>
<reference evidence="1 2" key="1">
    <citation type="journal article" date="2018" name="Sci. Rep.">
        <title>Genomic signatures of local adaptation to the degree of environmental predictability in rotifers.</title>
        <authorList>
            <person name="Franch-Gras L."/>
            <person name="Hahn C."/>
            <person name="Garcia-Roger E.M."/>
            <person name="Carmona M.J."/>
            <person name="Serra M."/>
            <person name="Gomez A."/>
        </authorList>
    </citation>
    <scope>NUCLEOTIDE SEQUENCE [LARGE SCALE GENOMIC DNA]</scope>
    <source>
        <strain evidence="1">HYR1</strain>
    </source>
</reference>
<dbReference type="EMBL" id="REGN01000955">
    <property type="protein sequence ID" value="RNA37962.1"/>
    <property type="molecule type" value="Genomic_DNA"/>
</dbReference>